<dbReference type="OrthoDB" id="41501at2759"/>
<keyword evidence="2" id="KW-0732">Signal</keyword>
<accession>A0A8J2SSR3</accession>
<dbReference type="AlphaFoldDB" id="A0A8J2SSR3"/>
<dbReference type="PANTHER" id="PTHR34801">
    <property type="entry name" value="EXPRESSED PROTEIN"/>
    <property type="match status" value="1"/>
</dbReference>
<evidence type="ECO:0000313" key="4">
    <source>
        <dbReference type="Proteomes" id="UP000789595"/>
    </source>
</evidence>
<dbReference type="InterPro" id="IPR010865">
    <property type="entry name" value="DUF1499"/>
</dbReference>
<name>A0A8J2SSR3_9STRA</name>
<evidence type="ECO:0000256" key="1">
    <source>
        <dbReference type="SAM" id="MobiDB-lite"/>
    </source>
</evidence>
<protein>
    <submittedName>
        <fullName evidence="3">Uncharacterized protein</fullName>
    </submittedName>
</protein>
<dbReference type="PANTHER" id="PTHR34801:SF6">
    <property type="entry name" value="SLL1620 PROTEIN"/>
    <property type="match status" value="1"/>
</dbReference>
<keyword evidence="4" id="KW-1185">Reference proteome</keyword>
<evidence type="ECO:0000313" key="3">
    <source>
        <dbReference type="EMBL" id="CAH0376176.1"/>
    </source>
</evidence>
<sequence length="236" mass="25296">MRSHLLLLATLSSTAALQATRRRAINAASAAVASVVLPHAPASAFANAVPEAAKYADRKKRRGPAPQNLGLKNREADGADVETPELRLCGAAPNCFSTTPDSFSAERTIAPWKAPSGKDRAALVSDVDAVVKGYQPGQNGIDGGGFEVDKASKDGYFLVRYESLKNGYIDDVELALSDNAPYVLRVRSSSRVGFLDFNVNQKRLNRLAADLRARGWAAPEITAKTHPDYFAQNAGR</sequence>
<organism evidence="3 4">
    <name type="scientific">Pelagomonas calceolata</name>
    <dbReference type="NCBI Taxonomy" id="35677"/>
    <lineage>
        <taxon>Eukaryota</taxon>
        <taxon>Sar</taxon>
        <taxon>Stramenopiles</taxon>
        <taxon>Ochrophyta</taxon>
        <taxon>Pelagophyceae</taxon>
        <taxon>Pelagomonadales</taxon>
        <taxon>Pelagomonadaceae</taxon>
        <taxon>Pelagomonas</taxon>
    </lineage>
</organism>
<comment type="caution">
    <text evidence="3">The sequence shown here is derived from an EMBL/GenBank/DDBJ whole genome shotgun (WGS) entry which is preliminary data.</text>
</comment>
<feature type="chain" id="PRO_5035246108" evidence="2">
    <location>
        <begin position="17"/>
        <end position="236"/>
    </location>
</feature>
<dbReference type="Pfam" id="PF07386">
    <property type="entry name" value="DUF1499"/>
    <property type="match status" value="1"/>
</dbReference>
<proteinExistence type="predicted"/>
<gene>
    <name evidence="3" type="ORF">PECAL_5P07410</name>
</gene>
<dbReference type="Proteomes" id="UP000789595">
    <property type="component" value="Unassembled WGS sequence"/>
</dbReference>
<feature type="region of interest" description="Disordered" evidence="1">
    <location>
        <begin position="56"/>
        <end position="78"/>
    </location>
</feature>
<evidence type="ECO:0000256" key="2">
    <source>
        <dbReference type="SAM" id="SignalP"/>
    </source>
</evidence>
<feature type="signal peptide" evidence="2">
    <location>
        <begin position="1"/>
        <end position="16"/>
    </location>
</feature>
<reference evidence="3" key="1">
    <citation type="submission" date="2021-11" db="EMBL/GenBank/DDBJ databases">
        <authorList>
            <consortium name="Genoscope - CEA"/>
            <person name="William W."/>
        </authorList>
    </citation>
    <scope>NUCLEOTIDE SEQUENCE</scope>
</reference>
<dbReference type="EMBL" id="CAKKNE010000005">
    <property type="protein sequence ID" value="CAH0376176.1"/>
    <property type="molecule type" value="Genomic_DNA"/>
</dbReference>